<evidence type="ECO:0000256" key="2">
    <source>
        <dbReference type="SAM" id="Coils"/>
    </source>
</evidence>
<keyword evidence="4" id="KW-0812">Transmembrane</keyword>
<evidence type="ECO:0000256" key="3">
    <source>
        <dbReference type="SAM" id="MobiDB-lite"/>
    </source>
</evidence>
<dbReference type="GO" id="GO:0016020">
    <property type="term" value="C:membrane"/>
    <property type="evidence" value="ECO:0007669"/>
    <property type="project" value="TreeGrafter"/>
</dbReference>
<feature type="region of interest" description="Disordered" evidence="3">
    <location>
        <begin position="779"/>
        <end position="806"/>
    </location>
</feature>
<feature type="compositionally biased region" description="Basic and acidic residues" evidence="3">
    <location>
        <begin position="417"/>
        <end position="635"/>
    </location>
</feature>
<dbReference type="CTD" id="553293"/>
<keyword evidence="4" id="KW-1133">Transmembrane helix</keyword>
<feature type="region of interest" description="Disordered" evidence="3">
    <location>
        <begin position="374"/>
        <end position="677"/>
    </location>
</feature>
<dbReference type="OrthoDB" id="8937543at2759"/>
<feature type="region of interest" description="Disordered" evidence="3">
    <location>
        <begin position="753"/>
        <end position="772"/>
    </location>
</feature>
<dbReference type="AlphaFoldDB" id="A0A2I4CLM6"/>
<gene>
    <name evidence="6" type="primary">pbxip1b</name>
</gene>
<feature type="region of interest" description="Disordered" evidence="3">
    <location>
        <begin position="1"/>
        <end position="210"/>
    </location>
</feature>
<proteinExistence type="predicted"/>
<dbReference type="RefSeq" id="XP_013880882.1">
    <property type="nucleotide sequence ID" value="XM_014025428.1"/>
</dbReference>
<sequence>MSGGSGTNNNWTILTSEETVAETLRPFAAGTTEQHDEGQTSATEPGSGESNQPARSAESAEGLSVGEDPESEQKAAQHRAQLSSHSSPPSLDQAEEVGPTKGQAEGPARPGSDPDPSSDSYTILTPPGPAELTRAEGEETLQEHQLQGAESELQGAESEQQTADAELNEETEERGEPEQRRRKSLLAALEQIGRREEEDEEEEEEFQVPQQENNNMFSLNKCILGVVLLLAFGTIFFSGVFMDLHEESDHSTNDLRDTEAAGNQSPEVPPHVGDHSSQLLKKLAEGNEQISALQAQLQAQNEELKVAKEQAAKGVKERLLWEEVEKENSRMKAEMTSLPVLQKENDRMKRELESVPALQREVETLRSTVSKLKLSSAAAQTQADVSLSSSPPAGQPEDSSQDAAGTTQQQHTGKLWDNSKDLKRHKYETGDKKQPKELEKSARKGGEEKEFKKEWKKEKHEEEKAGKHKKQSGEMKEGKREKSRGDDGKYRKDKEERGWKKGKHEDVNEEWKGEEEKKDREDEKKDKEAWKKVKDGSKEKWERKAWKETGEKEWRDREQGKEGKGKDGRKQDGINDKEKRKQWNDKERKSKDEKQDEKRRKGEKLDERKRGQKEKKTKDWKKDQSHPLKPREEHLYGQQTPPHSHHRPSVAQPEYWLQQRLRLRRRPRPPQRCDSPESCALTQRLLPVTLPEFQAVLQSYLSRAQQAGVDRARTEELRKLAAEFFQDGVFVHEQMSFQDFVEDVADMLEDLVEEEEQEEEQEEDSALEDEMEEFEKEVMMKFSAPGGGEKERVKEEWRKKSRQERG</sequence>
<evidence type="ECO:0000313" key="6">
    <source>
        <dbReference type="RefSeq" id="XP_013880882.1"/>
    </source>
</evidence>
<keyword evidence="6" id="KW-0238">DNA-binding</keyword>
<dbReference type="InterPro" id="IPR051990">
    <property type="entry name" value="CCPG1/PBIP1"/>
</dbReference>
<dbReference type="InParanoid" id="A0A2I4CLM6"/>
<feature type="coiled-coil region" evidence="2">
    <location>
        <begin position="276"/>
        <end position="317"/>
    </location>
</feature>
<feature type="compositionally biased region" description="Acidic residues" evidence="3">
    <location>
        <begin position="197"/>
        <end position="206"/>
    </location>
</feature>
<keyword evidence="4" id="KW-0472">Membrane</keyword>
<reference evidence="6" key="1">
    <citation type="submission" date="2025-08" db="UniProtKB">
        <authorList>
            <consortium name="RefSeq"/>
        </authorList>
    </citation>
    <scope>IDENTIFICATION</scope>
    <source>
        <strain evidence="6">Quisiro</strain>
    </source>
</reference>
<feature type="transmembrane region" description="Helical" evidence="4">
    <location>
        <begin position="222"/>
        <end position="242"/>
    </location>
</feature>
<feature type="compositionally biased region" description="Low complexity" evidence="3">
    <location>
        <begin position="110"/>
        <end position="120"/>
    </location>
</feature>
<feature type="compositionally biased region" description="Polar residues" evidence="3">
    <location>
        <begin position="7"/>
        <end position="18"/>
    </location>
</feature>
<dbReference type="Proteomes" id="UP000192220">
    <property type="component" value="Unplaced"/>
</dbReference>
<feature type="compositionally biased region" description="Polar residues" evidence="3">
    <location>
        <begin position="80"/>
        <end position="90"/>
    </location>
</feature>
<evidence type="ECO:0000256" key="1">
    <source>
        <dbReference type="ARBA" id="ARBA00023054"/>
    </source>
</evidence>
<dbReference type="PANTHER" id="PTHR28638">
    <property type="entry name" value="CELL CYCLE PROGRESSION PROTEIN 1"/>
    <property type="match status" value="1"/>
</dbReference>
<keyword evidence="1 2" id="KW-0175">Coiled coil</keyword>
<feature type="compositionally biased region" description="Basic and acidic residues" evidence="3">
    <location>
        <begin position="788"/>
        <end position="806"/>
    </location>
</feature>
<protein>
    <submittedName>
        <fullName evidence="6">Pre-B-cell leukemia homeobox interacting protein 1b</fullName>
    </submittedName>
</protein>
<feature type="region of interest" description="Disordered" evidence="3">
    <location>
        <begin position="251"/>
        <end position="274"/>
    </location>
</feature>
<evidence type="ECO:0000256" key="4">
    <source>
        <dbReference type="SAM" id="Phobius"/>
    </source>
</evidence>
<dbReference type="KEGG" id="alim:106529902"/>
<keyword evidence="6" id="KW-0371">Homeobox</keyword>
<feature type="compositionally biased region" description="Polar residues" evidence="3">
    <location>
        <begin position="39"/>
        <end position="54"/>
    </location>
</feature>
<name>A0A2I4CLM6_AUSLI</name>
<accession>A0A2I4CLM6</accession>
<dbReference type="PANTHER" id="PTHR28638:SF3">
    <property type="entry name" value="PRE-B-CELL LEUKEMIA TRANSCRIPTION FACTOR-INTERACTING PROTEIN 1 ISOFORM X1"/>
    <property type="match status" value="1"/>
</dbReference>
<keyword evidence="5" id="KW-1185">Reference proteome</keyword>
<feature type="compositionally biased region" description="Polar residues" evidence="3">
    <location>
        <begin position="377"/>
        <end position="412"/>
    </location>
</feature>
<organism evidence="5 6">
    <name type="scientific">Austrofundulus limnaeus</name>
    <name type="common">Annual killifish</name>
    <dbReference type="NCBI Taxonomy" id="52670"/>
    <lineage>
        <taxon>Eukaryota</taxon>
        <taxon>Metazoa</taxon>
        <taxon>Chordata</taxon>
        <taxon>Craniata</taxon>
        <taxon>Vertebrata</taxon>
        <taxon>Euteleostomi</taxon>
        <taxon>Actinopterygii</taxon>
        <taxon>Neopterygii</taxon>
        <taxon>Teleostei</taxon>
        <taxon>Neoteleostei</taxon>
        <taxon>Acanthomorphata</taxon>
        <taxon>Ovalentaria</taxon>
        <taxon>Atherinomorphae</taxon>
        <taxon>Cyprinodontiformes</taxon>
        <taxon>Rivulidae</taxon>
        <taxon>Austrofundulus</taxon>
    </lineage>
</organism>
<dbReference type="STRING" id="52670.A0A2I4CLM6"/>
<evidence type="ECO:0000313" key="5">
    <source>
        <dbReference type="Proteomes" id="UP000192220"/>
    </source>
</evidence>
<dbReference type="GeneID" id="106529902"/>